<keyword evidence="1" id="KW-0539">Nucleus</keyword>
<gene>
    <name evidence="3" type="ORF">GUITHDRAFT_110931</name>
</gene>
<dbReference type="InterPro" id="IPR045875">
    <property type="entry name" value="NTF2"/>
</dbReference>
<dbReference type="Proteomes" id="UP000011087">
    <property type="component" value="Unassembled WGS sequence"/>
</dbReference>
<dbReference type="EnsemblProtists" id="EKX43207">
    <property type="protein sequence ID" value="EKX43207"/>
    <property type="gene ID" value="GUITHDRAFT_110931"/>
</dbReference>
<dbReference type="HOGENOM" id="CLU_2008296_0_0_1"/>
<dbReference type="PROSITE" id="PS50177">
    <property type="entry name" value="NTF2_DOMAIN"/>
    <property type="match status" value="1"/>
</dbReference>
<dbReference type="PaxDb" id="55529-EKX43207"/>
<dbReference type="EMBL" id="JH993012">
    <property type="protein sequence ID" value="EKX43207.1"/>
    <property type="molecule type" value="Genomic_DNA"/>
</dbReference>
<dbReference type="GO" id="GO:0005737">
    <property type="term" value="C:cytoplasm"/>
    <property type="evidence" value="ECO:0007669"/>
    <property type="project" value="UniProtKB-SubCell"/>
</dbReference>
<keyword evidence="1" id="KW-0813">Transport</keyword>
<evidence type="ECO:0000313" key="4">
    <source>
        <dbReference type="EnsemblProtists" id="EKX43207"/>
    </source>
</evidence>
<dbReference type="GO" id="GO:0006913">
    <property type="term" value="P:nucleocytoplasmic transport"/>
    <property type="evidence" value="ECO:0007669"/>
    <property type="project" value="UniProtKB-UniRule"/>
</dbReference>
<feature type="domain" description="NTF2" evidence="2">
    <location>
        <begin position="11"/>
        <end position="123"/>
    </location>
</feature>
<keyword evidence="1" id="KW-0963">Cytoplasm</keyword>
<dbReference type="STRING" id="905079.L1J4F3"/>
<dbReference type="GO" id="GO:0005634">
    <property type="term" value="C:nucleus"/>
    <property type="evidence" value="ECO:0007669"/>
    <property type="project" value="UniProtKB-SubCell"/>
</dbReference>
<reference evidence="5" key="2">
    <citation type="submission" date="2012-11" db="EMBL/GenBank/DDBJ databases">
        <authorList>
            <person name="Kuo A."/>
            <person name="Curtis B.A."/>
            <person name="Tanifuji G."/>
            <person name="Burki F."/>
            <person name="Gruber A."/>
            <person name="Irimia M."/>
            <person name="Maruyama S."/>
            <person name="Arias M.C."/>
            <person name="Ball S.G."/>
            <person name="Gile G.H."/>
            <person name="Hirakawa Y."/>
            <person name="Hopkins J.F."/>
            <person name="Rensing S.A."/>
            <person name="Schmutz J."/>
            <person name="Symeonidi A."/>
            <person name="Elias M."/>
            <person name="Eveleigh R.J."/>
            <person name="Herman E.K."/>
            <person name="Klute M.J."/>
            <person name="Nakayama T."/>
            <person name="Obornik M."/>
            <person name="Reyes-Prieto A."/>
            <person name="Armbrust E.V."/>
            <person name="Aves S.J."/>
            <person name="Beiko R.G."/>
            <person name="Coutinho P."/>
            <person name="Dacks J.B."/>
            <person name="Durnford D.G."/>
            <person name="Fast N.M."/>
            <person name="Green B.R."/>
            <person name="Grisdale C."/>
            <person name="Hempe F."/>
            <person name="Henrissat B."/>
            <person name="Hoppner M.P."/>
            <person name="Ishida K.-I."/>
            <person name="Kim E."/>
            <person name="Koreny L."/>
            <person name="Kroth P.G."/>
            <person name="Liu Y."/>
            <person name="Malik S.-B."/>
            <person name="Maier U.G."/>
            <person name="McRose D."/>
            <person name="Mock T."/>
            <person name="Neilson J.A."/>
            <person name="Onodera N.T."/>
            <person name="Poole A.M."/>
            <person name="Pritham E.J."/>
            <person name="Richards T.A."/>
            <person name="Rocap G."/>
            <person name="Roy S.W."/>
            <person name="Sarai C."/>
            <person name="Schaack S."/>
            <person name="Shirato S."/>
            <person name="Slamovits C.H."/>
            <person name="Spencer D.F."/>
            <person name="Suzuki S."/>
            <person name="Worden A.Z."/>
            <person name="Zauner S."/>
            <person name="Barry K."/>
            <person name="Bell C."/>
            <person name="Bharti A.K."/>
            <person name="Crow J.A."/>
            <person name="Grimwood J."/>
            <person name="Kramer R."/>
            <person name="Lindquist E."/>
            <person name="Lucas S."/>
            <person name="Salamov A."/>
            <person name="McFadden G.I."/>
            <person name="Lane C.E."/>
            <person name="Keeling P.J."/>
            <person name="Gray M.W."/>
            <person name="Grigoriev I.V."/>
            <person name="Archibald J.M."/>
        </authorList>
    </citation>
    <scope>NUCLEOTIDE SEQUENCE</scope>
    <source>
        <strain evidence="5">CCMP2712</strain>
    </source>
</reference>
<dbReference type="SUPFAM" id="SSF54427">
    <property type="entry name" value="NTF2-like"/>
    <property type="match status" value="1"/>
</dbReference>
<dbReference type="RefSeq" id="XP_005830187.1">
    <property type="nucleotide sequence ID" value="XM_005830130.1"/>
</dbReference>
<dbReference type="GO" id="GO:0051028">
    <property type="term" value="P:mRNA transport"/>
    <property type="evidence" value="ECO:0007669"/>
    <property type="project" value="UniProtKB-UniRule"/>
</dbReference>
<protein>
    <recommendedName>
        <fullName evidence="1">Nuclear transport factor 2</fullName>
        <shortName evidence="1">NTF-2</shortName>
    </recommendedName>
</protein>
<proteinExistence type="predicted"/>
<reference evidence="3 5" key="1">
    <citation type="journal article" date="2012" name="Nature">
        <title>Algal genomes reveal evolutionary mosaicism and the fate of nucleomorphs.</title>
        <authorList>
            <consortium name="DOE Joint Genome Institute"/>
            <person name="Curtis B.A."/>
            <person name="Tanifuji G."/>
            <person name="Burki F."/>
            <person name="Gruber A."/>
            <person name="Irimia M."/>
            <person name="Maruyama S."/>
            <person name="Arias M.C."/>
            <person name="Ball S.G."/>
            <person name="Gile G.H."/>
            <person name="Hirakawa Y."/>
            <person name="Hopkins J.F."/>
            <person name="Kuo A."/>
            <person name="Rensing S.A."/>
            <person name="Schmutz J."/>
            <person name="Symeonidi A."/>
            <person name="Elias M."/>
            <person name="Eveleigh R.J."/>
            <person name="Herman E.K."/>
            <person name="Klute M.J."/>
            <person name="Nakayama T."/>
            <person name="Obornik M."/>
            <person name="Reyes-Prieto A."/>
            <person name="Armbrust E.V."/>
            <person name="Aves S.J."/>
            <person name="Beiko R.G."/>
            <person name="Coutinho P."/>
            <person name="Dacks J.B."/>
            <person name="Durnford D.G."/>
            <person name="Fast N.M."/>
            <person name="Green B.R."/>
            <person name="Grisdale C.J."/>
            <person name="Hempel F."/>
            <person name="Henrissat B."/>
            <person name="Hoppner M.P."/>
            <person name="Ishida K."/>
            <person name="Kim E."/>
            <person name="Koreny L."/>
            <person name="Kroth P.G."/>
            <person name="Liu Y."/>
            <person name="Malik S.B."/>
            <person name="Maier U.G."/>
            <person name="McRose D."/>
            <person name="Mock T."/>
            <person name="Neilson J.A."/>
            <person name="Onodera N.T."/>
            <person name="Poole A.M."/>
            <person name="Pritham E.J."/>
            <person name="Richards T.A."/>
            <person name="Rocap G."/>
            <person name="Roy S.W."/>
            <person name="Sarai C."/>
            <person name="Schaack S."/>
            <person name="Shirato S."/>
            <person name="Slamovits C.H."/>
            <person name="Spencer D.F."/>
            <person name="Suzuki S."/>
            <person name="Worden A.Z."/>
            <person name="Zauner S."/>
            <person name="Barry K."/>
            <person name="Bell C."/>
            <person name="Bharti A.K."/>
            <person name="Crow J.A."/>
            <person name="Grimwood J."/>
            <person name="Kramer R."/>
            <person name="Lindquist E."/>
            <person name="Lucas S."/>
            <person name="Salamov A."/>
            <person name="McFadden G.I."/>
            <person name="Lane C.E."/>
            <person name="Keeling P.J."/>
            <person name="Gray M.W."/>
            <person name="Grigoriev I.V."/>
            <person name="Archibald J.M."/>
        </authorList>
    </citation>
    <scope>NUCLEOTIDE SEQUENCE</scope>
    <source>
        <strain evidence="3 5">CCMP2712</strain>
    </source>
</reference>
<dbReference type="Gene3D" id="3.10.450.50">
    <property type="match status" value="1"/>
</dbReference>
<dbReference type="Pfam" id="PF02136">
    <property type="entry name" value="NTF2"/>
    <property type="match status" value="1"/>
</dbReference>
<evidence type="ECO:0000313" key="3">
    <source>
        <dbReference type="EMBL" id="EKX43207.1"/>
    </source>
</evidence>
<keyword evidence="5" id="KW-1185">Reference proteome</keyword>
<dbReference type="InterPro" id="IPR002075">
    <property type="entry name" value="NTF2_dom"/>
</dbReference>
<comment type="subcellular location">
    <subcellularLocation>
        <location evidence="1">Cytoplasm</location>
    </subcellularLocation>
    <subcellularLocation>
        <location evidence="1">Nucleus</location>
    </subcellularLocation>
</comment>
<evidence type="ECO:0000313" key="5">
    <source>
        <dbReference type="Proteomes" id="UP000011087"/>
    </source>
</evidence>
<dbReference type="GeneID" id="17299868"/>
<sequence>MGDTVQITTEGGEQFFKHYYSYLDTARQNLKHLYHEASKVVWNGNTLNGKMAVDRFFSDLPAMTIPGQEPPDPMILVSVMGFVRYGHLEAKPPPDSKTFCQSFILGKDTASGSYYIVTDNYRFL</sequence>
<reference evidence="4" key="3">
    <citation type="submission" date="2015-06" db="UniProtKB">
        <authorList>
            <consortium name="EnsemblProtists"/>
        </authorList>
    </citation>
    <scope>IDENTIFICATION</scope>
</reference>
<accession>L1J4F3</accession>
<dbReference type="PANTHER" id="PTHR12612">
    <property type="entry name" value="NUCLEAR TRANSPORT FACTOR 2"/>
    <property type="match status" value="1"/>
</dbReference>
<dbReference type="AlphaFoldDB" id="L1J4F3"/>
<name>L1J4F3_GUITC</name>
<dbReference type="OrthoDB" id="25408at2759"/>
<dbReference type="InterPro" id="IPR032710">
    <property type="entry name" value="NTF2-like_dom_sf"/>
</dbReference>
<dbReference type="OMA" id="HFTRLYY"/>
<dbReference type="InterPro" id="IPR018222">
    <property type="entry name" value="Nuclear_transport_factor_2_euk"/>
</dbReference>
<dbReference type="GO" id="GO:0015031">
    <property type="term" value="P:protein transport"/>
    <property type="evidence" value="ECO:0007669"/>
    <property type="project" value="UniProtKB-KW"/>
</dbReference>
<keyword evidence="1" id="KW-0653">Protein transport</keyword>
<comment type="function">
    <text evidence="1">Has a role in nuclear-cytoplasmic transport of proteins and mRNAs.</text>
</comment>
<organism evidence="3">
    <name type="scientific">Guillardia theta (strain CCMP2712)</name>
    <name type="common">Cryptophyte</name>
    <dbReference type="NCBI Taxonomy" id="905079"/>
    <lineage>
        <taxon>Eukaryota</taxon>
        <taxon>Cryptophyceae</taxon>
        <taxon>Pyrenomonadales</taxon>
        <taxon>Geminigeraceae</taxon>
        <taxon>Guillardia</taxon>
    </lineage>
</organism>
<evidence type="ECO:0000256" key="1">
    <source>
        <dbReference type="RuleBase" id="RU369002"/>
    </source>
</evidence>
<dbReference type="KEGG" id="gtt:GUITHDRAFT_110931"/>
<evidence type="ECO:0000259" key="2">
    <source>
        <dbReference type="PROSITE" id="PS50177"/>
    </source>
</evidence>